<accession>A0ACB9NJF9</accession>
<evidence type="ECO:0000313" key="2">
    <source>
        <dbReference type="Proteomes" id="UP000828941"/>
    </source>
</evidence>
<organism evidence="1 2">
    <name type="scientific">Bauhinia variegata</name>
    <name type="common">Purple orchid tree</name>
    <name type="synonym">Phanera variegata</name>
    <dbReference type="NCBI Taxonomy" id="167791"/>
    <lineage>
        <taxon>Eukaryota</taxon>
        <taxon>Viridiplantae</taxon>
        <taxon>Streptophyta</taxon>
        <taxon>Embryophyta</taxon>
        <taxon>Tracheophyta</taxon>
        <taxon>Spermatophyta</taxon>
        <taxon>Magnoliopsida</taxon>
        <taxon>eudicotyledons</taxon>
        <taxon>Gunneridae</taxon>
        <taxon>Pentapetalae</taxon>
        <taxon>rosids</taxon>
        <taxon>fabids</taxon>
        <taxon>Fabales</taxon>
        <taxon>Fabaceae</taxon>
        <taxon>Cercidoideae</taxon>
        <taxon>Cercideae</taxon>
        <taxon>Bauhiniinae</taxon>
        <taxon>Bauhinia</taxon>
    </lineage>
</organism>
<name>A0ACB9NJF9_BAUVA</name>
<protein>
    <submittedName>
        <fullName evidence="1">Uncharacterized protein</fullName>
    </submittedName>
</protein>
<sequence>MAGGGILELTEDEIKMLSEKAWKAHKSASYLVEKNSKVIISFPRSGSIKDWFSGNGKPFGETEIDLTRFPSMKSVGNNKTALVNEAFQKRFQDMLSKPAFKTEVYDAINKKRQLVFTGHSSGAPMAILATLWFLETYPTSNPKPLCVTFGSPLIGNHIFSHAIRREKWSPYFIHFVMRYDIVPRILLAPRSSFEEKFEKIYQFLNSKPKSSQVESIGRDIVSDFYFAVMSNAAAVQSYAACKLMGNKNASLETVASFIALSPYRPFGTYVFCHENKKFIVTSNPDVALQIMFFSAQLNTEAELAEVAHKSLTEHLIHDFRKSFQVQNVLELDGHEEIPLSADNSTINTALNDLGLCTRARLCVLAAKESEKQKLRNQDRMNAKKDDIEGKIKEVEEYKSKCEIDGEGYYDSFKLQTKDEDFKANVKRLELEALWNEIIDMLYKYELPDEFESNDEWVKLGTSFRHILEPLDIANYYRHARDKVAGPYMENGRPRRYKYAQNWQEHSSRKRLPGVTSMESCYWAELEELIRNKEKTDKEKILQIETWYENEELPKDVFFKKSTFVKWRETLPQQLRQASSLPNVI</sequence>
<dbReference type="EMBL" id="CM039431">
    <property type="protein sequence ID" value="KAI4336077.1"/>
    <property type="molecule type" value="Genomic_DNA"/>
</dbReference>
<reference evidence="1 2" key="1">
    <citation type="journal article" date="2022" name="DNA Res.">
        <title>Chromosomal-level genome assembly of the orchid tree Bauhinia variegata (Leguminosae; Cercidoideae) supports the allotetraploid origin hypothesis of Bauhinia.</title>
        <authorList>
            <person name="Zhong Y."/>
            <person name="Chen Y."/>
            <person name="Zheng D."/>
            <person name="Pang J."/>
            <person name="Liu Y."/>
            <person name="Luo S."/>
            <person name="Meng S."/>
            <person name="Qian L."/>
            <person name="Wei D."/>
            <person name="Dai S."/>
            <person name="Zhou R."/>
        </authorList>
    </citation>
    <scope>NUCLEOTIDE SEQUENCE [LARGE SCALE GENOMIC DNA]</scope>
    <source>
        <strain evidence="1">BV-YZ2020</strain>
    </source>
</reference>
<dbReference type="Proteomes" id="UP000828941">
    <property type="component" value="Chromosome 6"/>
</dbReference>
<gene>
    <name evidence="1" type="ORF">L6164_014652</name>
</gene>
<comment type="caution">
    <text evidence="1">The sequence shown here is derived from an EMBL/GenBank/DDBJ whole genome shotgun (WGS) entry which is preliminary data.</text>
</comment>
<evidence type="ECO:0000313" key="1">
    <source>
        <dbReference type="EMBL" id="KAI4336077.1"/>
    </source>
</evidence>
<keyword evidence="2" id="KW-1185">Reference proteome</keyword>
<proteinExistence type="predicted"/>